<dbReference type="AlphaFoldDB" id="A0A562TRS0"/>
<reference evidence="8 9" key="1">
    <citation type="submission" date="2019-07" db="EMBL/GenBank/DDBJ databases">
        <title>Genomic Encyclopedia of Archaeal and Bacterial Type Strains, Phase II (KMG-II): from individual species to whole genera.</title>
        <authorList>
            <person name="Goeker M."/>
        </authorList>
    </citation>
    <scope>NUCLEOTIDE SEQUENCE [LARGE SCALE GENOMIC DNA]</scope>
    <source>
        <strain evidence="8 9">ATCC BAA-1854</strain>
    </source>
</reference>
<proteinExistence type="inferred from homology"/>
<organism evidence="8 9">
    <name type="scientific">Mucilaginibacter frigoritolerans</name>
    <dbReference type="NCBI Taxonomy" id="652788"/>
    <lineage>
        <taxon>Bacteria</taxon>
        <taxon>Pseudomonadati</taxon>
        <taxon>Bacteroidota</taxon>
        <taxon>Sphingobacteriia</taxon>
        <taxon>Sphingobacteriales</taxon>
        <taxon>Sphingobacteriaceae</taxon>
        <taxon>Mucilaginibacter</taxon>
    </lineage>
</organism>
<dbReference type="InterPro" id="IPR033985">
    <property type="entry name" value="SusD-like_N"/>
</dbReference>
<dbReference type="EMBL" id="VLLI01000014">
    <property type="protein sequence ID" value="TWI95904.1"/>
    <property type="molecule type" value="Genomic_DNA"/>
</dbReference>
<name>A0A562TRS0_9SPHI</name>
<protein>
    <submittedName>
        <fullName evidence="8">Putative outer membrane starch-binding protein</fullName>
    </submittedName>
</protein>
<keyword evidence="3" id="KW-0732">Signal</keyword>
<evidence type="ECO:0000256" key="3">
    <source>
        <dbReference type="ARBA" id="ARBA00022729"/>
    </source>
</evidence>
<dbReference type="Proteomes" id="UP000317010">
    <property type="component" value="Unassembled WGS sequence"/>
</dbReference>
<accession>A0A562TRS0</accession>
<dbReference type="GO" id="GO:0009279">
    <property type="term" value="C:cell outer membrane"/>
    <property type="evidence" value="ECO:0007669"/>
    <property type="project" value="UniProtKB-SubCell"/>
</dbReference>
<feature type="domain" description="RagB/SusD" evidence="6">
    <location>
        <begin position="288"/>
        <end position="620"/>
    </location>
</feature>
<dbReference type="Pfam" id="PF14322">
    <property type="entry name" value="SusD-like_3"/>
    <property type="match status" value="1"/>
</dbReference>
<dbReference type="PROSITE" id="PS51257">
    <property type="entry name" value="PROKAR_LIPOPROTEIN"/>
    <property type="match status" value="1"/>
</dbReference>
<evidence type="ECO:0000259" key="7">
    <source>
        <dbReference type="Pfam" id="PF14322"/>
    </source>
</evidence>
<comment type="similarity">
    <text evidence="2">Belongs to the SusD family.</text>
</comment>
<evidence type="ECO:0000313" key="9">
    <source>
        <dbReference type="Proteomes" id="UP000317010"/>
    </source>
</evidence>
<dbReference type="InterPro" id="IPR012944">
    <property type="entry name" value="SusD_RagB_dom"/>
</dbReference>
<keyword evidence="9" id="KW-1185">Reference proteome</keyword>
<evidence type="ECO:0000256" key="1">
    <source>
        <dbReference type="ARBA" id="ARBA00004442"/>
    </source>
</evidence>
<dbReference type="SUPFAM" id="SSF48452">
    <property type="entry name" value="TPR-like"/>
    <property type="match status" value="1"/>
</dbReference>
<evidence type="ECO:0000313" key="8">
    <source>
        <dbReference type="EMBL" id="TWI95904.1"/>
    </source>
</evidence>
<dbReference type="Gene3D" id="1.25.40.390">
    <property type="match status" value="1"/>
</dbReference>
<dbReference type="Pfam" id="PF07980">
    <property type="entry name" value="SusD_RagB"/>
    <property type="match status" value="1"/>
</dbReference>
<keyword evidence="5" id="KW-0998">Cell outer membrane</keyword>
<evidence type="ECO:0000256" key="5">
    <source>
        <dbReference type="ARBA" id="ARBA00023237"/>
    </source>
</evidence>
<gene>
    <name evidence="8" type="ORF">JN11_04179</name>
</gene>
<evidence type="ECO:0000256" key="4">
    <source>
        <dbReference type="ARBA" id="ARBA00023136"/>
    </source>
</evidence>
<feature type="domain" description="SusD-like N-terminal" evidence="7">
    <location>
        <begin position="117"/>
        <end position="243"/>
    </location>
</feature>
<evidence type="ECO:0000256" key="2">
    <source>
        <dbReference type="ARBA" id="ARBA00006275"/>
    </source>
</evidence>
<comment type="subcellular location">
    <subcellularLocation>
        <location evidence="1">Cell outer membrane</location>
    </subcellularLocation>
</comment>
<keyword evidence="4" id="KW-0472">Membrane</keyword>
<evidence type="ECO:0000259" key="6">
    <source>
        <dbReference type="Pfam" id="PF07980"/>
    </source>
</evidence>
<sequence>MIKKENNIVMKKLNYKILALGSLIFFTAGYSCKKILNSTPAGALAASTLANKAGVDGLLIGAYSLLDGYYSGQPGTNYGSGISNWTYGGVGADDAYKGSTTNDQAPDLPAIEQHAGISLTNSYLQSKWQVCYAGVQRANNVIQEVPLVTDGSEAGTVGQNAIAEARFLRAIYHFELAKIWRNVPYVDETVTYAAGNYNVPNPGPIWDKIEADFAFAMTVLPKTQPQAGRANYYAAEAFLAKAYVYDHQYAKALPLLTDCINNGVTASGAKYALEPFNNNFNASTKNGPESVFAAQMSVSDGSNGQNDDAGDVLNFPGGGTYTSCCGFYVPSYHLANAYKVDANGLPMFQIDAATGFPTYDDVNLPNDHGVAATASYTPTNVAVDSRLDWTVGRRGIPYLDWGLCGGEPWTRGDLVPYTPKKNSFYEAVATATTDNYGTWATNQGSANNYSIMRFADVILLRAECEVETAALSAAESDVNLVRARAADPTGWVHTYIDNTKPQGGFTNTPAANYVVGLYSGQFSANGQAYALAAVMTERQLEFGMEGQRFFDLQRQDGATGGPLGTGYMAGVLNTYYKSDTRIANPVLSTAKFTAGRDEFYPIPQQEIQAENGKLKQNPNY</sequence>
<comment type="caution">
    <text evidence="8">The sequence shown here is derived from an EMBL/GenBank/DDBJ whole genome shotgun (WGS) entry which is preliminary data.</text>
</comment>
<dbReference type="InterPro" id="IPR011990">
    <property type="entry name" value="TPR-like_helical_dom_sf"/>
</dbReference>